<feature type="domain" description="AGC-kinase C-terminal" evidence="6">
    <location>
        <begin position="63"/>
        <end position="114"/>
    </location>
</feature>
<evidence type="ECO:0000259" key="6">
    <source>
        <dbReference type="PROSITE" id="PS51285"/>
    </source>
</evidence>
<dbReference type="OrthoDB" id="63267at2759"/>
<protein>
    <submittedName>
        <fullName evidence="7">cAMP-dependent kinase catalytic subunit</fullName>
    </submittedName>
</protein>
<dbReference type="PANTHER" id="PTHR24353:SF153">
    <property type="entry name" value="CAMP-DEPENDENT PROTEIN KINASE CATALYTIC SUBUNIT 1"/>
    <property type="match status" value="1"/>
</dbReference>
<reference evidence="7 8" key="1">
    <citation type="journal article" date="2018" name="Sci. Rep.">
        <title>Genomic signatures of local adaptation to the degree of environmental predictability in rotifers.</title>
        <authorList>
            <person name="Franch-Gras L."/>
            <person name="Hahn C."/>
            <person name="Garcia-Roger E.M."/>
            <person name="Carmona M.J."/>
            <person name="Serra M."/>
            <person name="Gomez A."/>
        </authorList>
    </citation>
    <scope>NUCLEOTIDE SEQUENCE [LARGE SCALE GENOMIC DNA]</scope>
    <source>
        <strain evidence="7">HYR1</strain>
    </source>
</reference>
<accession>A0A3M7QED9</accession>
<evidence type="ECO:0000256" key="5">
    <source>
        <dbReference type="ARBA" id="ARBA00022840"/>
    </source>
</evidence>
<dbReference type="PROSITE" id="PS51285">
    <property type="entry name" value="AGC_KINASE_CTER"/>
    <property type="match status" value="1"/>
</dbReference>
<sequence>PPFFADQPIQIYEKIVSGKVRFPSHFSSDLKDLLRNLLQVDLTKRFGNLKNGVDDIKGHKWFSPTDWIAVYEKKVEAPFIPRCKDGDASNFDEYDEEPLRTSPTCKFEKEFAEF</sequence>
<organism evidence="7 8">
    <name type="scientific">Brachionus plicatilis</name>
    <name type="common">Marine rotifer</name>
    <name type="synonym">Brachionus muelleri</name>
    <dbReference type="NCBI Taxonomy" id="10195"/>
    <lineage>
        <taxon>Eukaryota</taxon>
        <taxon>Metazoa</taxon>
        <taxon>Spiralia</taxon>
        <taxon>Gnathifera</taxon>
        <taxon>Rotifera</taxon>
        <taxon>Eurotatoria</taxon>
        <taxon>Monogononta</taxon>
        <taxon>Pseudotrocha</taxon>
        <taxon>Ploima</taxon>
        <taxon>Brachionidae</taxon>
        <taxon>Brachionus</taxon>
    </lineage>
</organism>
<evidence type="ECO:0000256" key="4">
    <source>
        <dbReference type="ARBA" id="ARBA00022777"/>
    </source>
</evidence>
<dbReference type="STRING" id="10195.A0A3M7QED9"/>
<dbReference type="GO" id="GO:0005952">
    <property type="term" value="C:cAMP-dependent protein kinase complex"/>
    <property type="evidence" value="ECO:0007669"/>
    <property type="project" value="TreeGrafter"/>
</dbReference>
<keyword evidence="4 7" id="KW-0418">Kinase</keyword>
<dbReference type="Gene3D" id="1.10.510.10">
    <property type="entry name" value="Transferase(Phosphotransferase) domain 1"/>
    <property type="match status" value="1"/>
</dbReference>
<evidence type="ECO:0000256" key="1">
    <source>
        <dbReference type="ARBA" id="ARBA00022527"/>
    </source>
</evidence>
<dbReference type="AlphaFoldDB" id="A0A3M7QED9"/>
<dbReference type="GO" id="GO:0005634">
    <property type="term" value="C:nucleus"/>
    <property type="evidence" value="ECO:0007669"/>
    <property type="project" value="TreeGrafter"/>
</dbReference>
<dbReference type="Gene3D" id="3.30.200.20">
    <property type="entry name" value="Phosphorylase Kinase, domain 1"/>
    <property type="match status" value="1"/>
</dbReference>
<dbReference type="InterPro" id="IPR011009">
    <property type="entry name" value="Kinase-like_dom_sf"/>
</dbReference>
<dbReference type="PANTHER" id="PTHR24353">
    <property type="entry name" value="CYCLIC NUCLEOTIDE-DEPENDENT PROTEIN KINASE"/>
    <property type="match status" value="1"/>
</dbReference>
<gene>
    <name evidence="7" type="ORF">BpHYR1_054100</name>
</gene>
<dbReference type="Proteomes" id="UP000276133">
    <property type="component" value="Unassembled WGS sequence"/>
</dbReference>
<feature type="non-terminal residue" evidence="7">
    <location>
        <position position="1"/>
    </location>
</feature>
<dbReference type="GO" id="GO:0004691">
    <property type="term" value="F:cAMP-dependent protein kinase activity"/>
    <property type="evidence" value="ECO:0007669"/>
    <property type="project" value="TreeGrafter"/>
</dbReference>
<evidence type="ECO:0000256" key="3">
    <source>
        <dbReference type="ARBA" id="ARBA00022741"/>
    </source>
</evidence>
<keyword evidence="3" id="KW-0547">Nucleotide-binding</keyword>
<dbReference type="InterPro" id="IPR000961">
    <property type="entry name" value="AGC-kinase_C"/>
</dbReference>
<dbReference type="SMART" id="SM00133">
    <property type="entry name" value="S_TK_X"/>
    <property type="match status" value="1"/>
</dbReference>
<dbReference type="GO" id="GO:0005829">
    <property type="term" value="C:cytosol"/>
    <property type="evidence" value="ECO:0007669"/>
    <property type="project" value="TreeGrafter"/>
</dbReference>
<dbReference type="SUPFAM" id="SSF56112">
    <property type="entry name" value="Protein kinase-like (PK-like)"/>
    <property type="match status" value="1"/>
</dbReference>
<keyword evidence="2" id="KW-0808">Transferase</keyword>
<dbReference type="EMBL" id="REGN01006413">
    <property type="protein sequence ID" value="RNA09649.1"/>
    <property type="molecule type" value="Genomic_DNA"/>
</dbReference>
<proteinExistence type="predicted"/>
<keyword evidence="5" id="KW-0067">ATP-binding</keyword>
<comment type="caution">
    <text evidence="7">The sequence shown here is derived from an EMBL/GenBank/DDBJ whole genome shotgun (WGS) entry which is preliminary data.</text>
</comment>
<evidence type="ECO:0000256" key="2">
    <source>
        <dbReference type="ARBA" id="ARBA00022679"/>
    </source>
</evidence>
<evidence type="ECO:0000313" key="8">
    <source>
        <dbReference type="Proteomes" id="UP000276133"/>
    </source>
</evidence>
<keyword evidence="8" id="KW-1185">Reference proteome</keyword>
<keyword evidence="1" id="KW-0723">Serine/threonine-protein kinase</keyword>
<dbReference type="GO" id="GO:0005524">
    <property type="term" value="F:ATP binding"/>
    <property type="evidence" value="ECO:0007669"/>
    <property type="project" value="UniProtKB-KW"/>
</dbReference>
<name>A0A3M7QED9_BRAPC</name>
<evidence type="ECO:0000313" key="7">
    <source>
        <dbReference type="EMBL" id="RNA09649.1"/>
    </source>
</evidence>